<dbReference type="InterPro" id="IPR032815">
    <property type="entry name" value="S8_pro-domain"/>
</dbReference>
<dbReference type="Gene3D" id="3.30.70.850">
    <property type="entry name" value="Peptidase S8, pro-domain"/>
    <property type="match status" value="1"/>
</dbReference>
<dbReference type="PANTHER" id="PTHR42884:SF14">
    <property type="entry name" value="NEUROENDOCRINE CONVERTASE 1"/>
    <property type="match status" value="1"/>
</dbReference>
<dbReference type="Pfam" id="PF16470">
    <property type="entry name" value="S8_pro-domain"/>
    <property type="match status" value="1"/>
</dbReference>
<sequence>QMEWSKVLAVCASIIYMVATYSLNDPDLWVAKITGGPQVAQLIATVYGYQFIDKWYLMNDAYILKKGNSSIETKRATGKLIKNKRVEWVEQQIPKARSKRGIYSWLQSRYRRVFNDELWDKEWYIQDYRPRLTLPVLDLNVVPCYDEGITGKGVRVVVVDDGIEKDHIDLRDNYDPEISYDFNDDDMDPTPRYDKYGTNSHGTKCAGEIAMTANNHVCGVGIAYQANLGGIRILDGPPSDILESAALGYQMDKVDIFSNSWGPSDDGKAMDAPGLLLADVLYKGVTKGRDGKGIIYIFASGNGKFHGDNCGADGYINSIFTVAIASASQEGKSVHYGERCAAIMATAYSSGSSRNEMIATTNLNNTCTLRHTGTSAAAPLAAGIAALVLQANPKLTWRDFQHLIVWTSEVAALGADPEWTLNGAGYWVSPNFGFGLLNAHKLVTVARQFNTVPDKTTCIMPIKLRGNNTLVKGGEVIIRMYATGCEGMKSEINFLEHVELVLSVKYPRRGSLSVYLTSPSGTISTMLEERFRDSATSGLKGWTMTTVHCWGENPRGIWIVSVRAREKEEEEEEEEDYTDYVGKVTSVLMRLHGTRIMPLHYRDGPRKYEPFYLHQYYLRSPIYD</sequence>
<keyword evidence="6 12" id="KW-0720">Serine protease</keyword>
<dbReference type="InterPro" id="IPR038466">
    <property type="entry name" value="S8_pro-domain_sf"/>
</dbReference>
<dbReference type="PROSITE" id="PS00137">
    <property type="entry name" value="SUBTILASE_HIS"/>
    <property type="match status" value="1"/>
</dbReference>
<proteinExistence type="inferred from homology"/>
<dbReference type="PROSITE" id="PS51829">
    <property type="entry name" value="P_HOMO_B"/>
    <property type="match status" value="1"/>
</dbReference>
<dbReference type="InterPro" id="IPR022398">
    <property type="entry name" value="Peptidase_S8_His-AS"/>
</dbReference>
<feature type="non-terminal residue" evidence="14">
    <location>
        <position position="1"/>
    </location>
</feature>
<dbReference type="FunFam" id="3.40.50.200:FF:000021">
    <property type="entry name" value="Proprotein convertase subtilisin/kexin type 5a"/>
    <property type="match status" value="1"/>
</dbReference>
<keyword evidence="3" id="KW-0165">Cleavage on pair of basic residues</keyword>
<dbReference type="EMBL" id="GECL01003528">
    <property type="protein sequence ID" value="JAP02596.1"/>
    <property type="molecule type" value="Transcribed_RNA"/>
</dbReference>
<evidence type="ECO:0000256" key="2">
    <source>
        <dbReference type="ARBA" id="ARBA00022670"/>
    </source>
</evidence>
<feature type="active site" description="Charge relay system" evidence="11 12">
    <location>
        <position position="375"/>
    </location>
</feature>
<evidence type="ECO:0000256" key="5">
    <source>
        <dbReference type="ARBA" id="ARBA00022801"/>
    </source>
</evidence>
<reference evidence="14" key="1">
    <citation type="journal article" date="2018" name="J. Proteomics">
        <title>Exploring the molecular complexity of Triatoma dimidiata sialome.</title>
        <authorList>
            <person name="Santiago P.B."/>
            <person name="de Araujo C.N."/>
            <person name="Charneau S."/>
            <person name="Bastos I.M.D."/>
            <person name="Assumpcao T.C.F."/>
            <person name="Queiroz R.M.L."/>
            <person name="Praca Y.R."/>
            <person name="Cordeiro T.M."/>
            <person name="Garcia C.H.S."/>
            <person name="da Silva I.G."/>
            <person name="Raiol T."/>
            <person name="Motta F.N."/>
            <person name="de Araujo Oliveira J.V."/>
            <person name="de Sousa M.V."/>
            <person name="Ribeiro J.M.C."/>
            <person name="de Santana J.M."/>
        </authorList>
    </citation>
    <scope>NUCLEOTIDE SEQUENCE</scope>
    <source>
        <strain evidence="14">Santander</strain>
        <tissue evidence="14">Salivary glands</tissue>
    </source>
</reference>
<dbReference type="InterPro" id="IPR034182">
    <property type="entry name" value="Kexin/furin"/>
</dbReference>
<dbReference type="CDD" id="cd04059">
    <property type="entry name" value="Peptidases_S8_Protein_convertases_Kexins_Furin-like"/>
    <property type="match status" value="1"/>
</dbReference>
<protein>
    <submittedName>
        <fullName evidence="14">Putative subtilisin-related protease spc3</fullName>
    </submittedName>
</protein>
<evidence type="ECO:0000256" key="1">
    <source>
        <dbReference type="ARBA" id="ARBA00005325"/>
    </source>
</evidence>
<keyword evidence="8" id="KW-0865">Zymogen</keyword>
<dbReference type="InterPro" id="IPR023827">
    <property type="entry name" value="Peptidase_S8_Asp-AS"/>
</dbReference>
<dbReference type="GO" id="GO:0016020">
    <property type="term" value="C:membrane"/>
    <property type="evidence" value="ECO:0007669"/>
    <property type="project" value="TreeGrafter"/>
</dbReference>
<dbReference type="Pfam" id="PF00082">
    <property type="entry name" value="Peptidase_S8"/>
    <property type="match status" value="1"/>
</dbReference>
<evidence type="ECO:0000256" key="3">
    <source>
        <dbReference type="ARBA" id="ARBA00022685"/>
    </source>
</evidence>
<evidence type="ECO:0000256" key="12">
    <source>
        <dbReference type="PROSITE-ProRule" id="PRU01240"/>
    </source>
</evidence>
<organism evidence="14">
    <name type="scientific">Triatoma dimidiata</name>
    <name type="common">Kissing bug</name>
    <name type="synonym">Meccus dimidiatus</name>
    <dbReference type="NCBI Taxonomy" id="72491"/>
    <lineage>
        <taxon>Eukaryota</taxon>
        <taxon>Metazoa</taxon>
        <taxon>Ecdysozoa</taxon>
        <taxon>Arthropoda</taxon>
        <taxon>Hexapoda</taxon>
        <taxon>Insecta</taxon>
        <taxon>Pterygota</taxon>
        <taxon>Neoptera</taxon>
        <taxon>Paraneoptera</taxon>
        <taxon>Hemiptera</taxon>
        <taxon>Heteroptera</taxon>
        <taxon>Panheteroptera</taxon>
        <taxon>Cimicomorpha</taxon>
        <taxon>Reduviidae</taxon>
        <taxon>Triatominae</taxon>
        <taxon>Triatoma</taxon>
    </lineage>
</organism>
<keyword evidence="9" id="KW-1015">Disulfide bond</keyword>
<feature type="domain" description="P/Homo B" evidence="13">
    <location>
        <begin position="451"/>
        <end position="597"/>
    </location>
</feature>
<dbReference type="GO" id="GO:0005615">
    <property type="term" value="C:extracellular space"/>
    <property type="evidence" value="ECO:0007669"/>
    <property type="project" value="TreeGrafter"/>
</dbReference>
<dbReference type="GO" id="GO:0012505">
    <property type="term" value="C:endomembrane system"/>
    <property type="evidence" value="ECO:0007669"/>
    <property type="project" value="UniProtKB-ARBA"/>
</dbReference>
<evidence type="ECO:0000256" key="9">
    <source>
        <dbReference type="ARBA" id="ARBA00023157"/>
    </source>
</evidence>
<dbReference type="SUPFAM" id="SSF54897">
    <property type="entry name" value="Protease propeptides/inhibitors"/>
    <property type="match status" value="1"/>
</dbReference>
<feature type="active site" description="Charge relay system" evidence="11 12">
    <location>
        <position position="160"/>
    </location>
</feature>
<dbReference type="InterPro" id="IPR000209">
    <property type="entry name" value="Peptidase_S8/S53_dom"/>
</dbReference>
<evidence type="ECO:0000256" key="6">
    <source>
        <dbReference type="ARBA" id="ARBA00022825"/>
    </source>
</evidence>
<dbReference type="PROSITE" id="PS00136">
    <property type="entry name" value="SUBTILASE_ASP"/>
    <property type="match status" value="1"/>
</dbReference>
<accession>A0A0V0G395</accession>
<keyword evidence="5 12" id="KW-0378">Hydrolase</keyword>
<keyword evidence="4" id="KW-0732">Signal</keyword>
<dbReference type="InterPro" id="IPR015500">
    <property type="entry name" value="Peptidase_S8_subtilisin-rel"/>
</dbReference>
<dbReference type="GO" id="GO:0043005">
    <property type="term" value="C:neuron projection"/>
    <property type="evidence" value="ECO:0007669"/>
    <property type="project" value="TreeGrafter"/>
</dbReference>
<name>A0A0V0G395_TRIDM</name>
<dbReference type="GO" id="GO:0005737">
    <property type="term" value="C:cytoplasm"/>
    <property type="evidence" value="ECO:0007669"/>
    <property type="project" value="UniProtKB-ARBA"/>
</dbReference>
<dbReference type="SUPFAM" id="SSF49785">
    <property type="entry name" value="Galactose-binding domain-like"/>
    <property type="match status" value="1"/>
</dbReference>
<evidence type="ECO:0000259" key="13">
    <source>
        <dbReference type="PROSITE" id="PS51829"/>
    </source>
</evidence>
<dbReference type="InterPro" id="IPR036852">
    <property type="entry name" value="Peptidase_S8/S53_dom_sf"/>
</dbReference>
<dbReference type="InterPro" id="IPR002884">
    <property type="entry name" value="P_dom"/>
</dbReference>
<dbReference type="SUPFAM" id="SSF52743">
    <property type="entry name" value="Subtilisin-like"/>
    <property type="match status" value="1"/>
</dbReference>
<keyword evidence="2 12" id="KW-0645">Protease</keyword>
<dbReference type="Gene3D" id="2.60.120.260">
    <property type="entry name" value="Galactose-binding domain-like"/>
    <property type="match status" value="1"/>
</dbReference>
<evidence type="ECO:0000256" key="8">
    <source>
        <dbReference type="ARBA" id="ARBA00023145"/>
    </source>
</evidence>
<dbReference type="Pfam" id="PF01483">
    <property type="entry name" value="P_proprotein"/>
    <property type="match status" value="1"/>
</dbReference>
<dbReference type="FunFam" id="2.60.120.260:FF:000006">
    <property type="entry name" value="Proprotein convertase subtilisin/kexin type 5"/>
    <property type="match status" value="1"/>
</dbReference>
<dbReference type="GO" id="GO:0004252">
    <property type="term" value="F:serine-type endopeptidase activity"/>
    <property type="evidence" value="ECO:0007669"/>
    <property type="project" value="UniProtKB-UniRule"/>
</dbReference>
<dbReference type="PRINTS" id="PR00723">
    <property type="entry name" value="SUBTILISIN"/>
</dbReference>
<keyword evidence="10" id="KW-0325">Glycoprotein</keyword>
<evidence type="ECO:0000313" key="14">
    <source>
        <dbReference type="EMBL" id="JAP02596.1"/>
    </source>
</evidence>
<dbReference type="PROSITE" id="PS51892">
    <property type="entry name" value="SUBTILASE"/>
    <property type="match status" value="1"/>
</dbReference>
<dbReference type="Gene3D" id="3.40.50.200">
    <property type="entry name" value="Peptidase S8/S53 domain"/>
    <property type="match status" value="1"/>
</dbReference>
<feature type="active site" description="Charge relay system" evidence="11 12">
    <location>
        <position position="201"/>
    </location>
</feature>
<dbReference type="PANTHER" id="PTHR42884">
    <property type="entry name" value="PROPROTEIN CONVERTASE SUBTILISIN/KEXIN-RELATED"/>
    <property type="match status" value="1"/>
</dbReference>
<comment type="similarity">
    <text evidence="1">Belongs to the peptidase S8 family. Furin subfamily.</text>
</comment>
<evidence type="ECO:0000256" key="7">
    <source>
        <dbReference type="ARBA" id="ARBA00022837"/>
    </source>
</evidence>
<dbReference type="PROSITE" id="PS00138">
    <property type="entry name" value="SUBTILASE_SER"/>
    <property type="match status" value="1"/>
</dbReference>
<evidence type="ECO:0000256" key="11">
    <source>
        <dbReference type="PIRSR" id="PIRSR615500-1"/>
    </source>
</evidence>
<evidence type="ECO:0000256" key="4">
    <source>
        <dbReference type="ARBA" id="ARBA00022729"/>
    </source>
</evidence>
<evidence type="ECO:0000256" key="10">
    <source>
        <dbReference type="ARBA" id="ARBA00023180"/>
    </source>
</evidence>
<dbReference type="AlphaFoldDB" id="A0A0V0G395"/>
<dbReference type="GO" id="GO:0016486">
    <property type="term" value="P:peptide hormone processing"/>
    <property type="evidence" value="ECO:0007669"/>
    <property type="project" value="TreeGrafter"/>
</dbReference>
<keyword evidence="7" id="KW-0106">Calcium</keyword>
<dbReference type="InterPro" id="IPR008979">
    <property type="entry name" value="Galactose-bd-like_sf"/>
</dbReference>
<dbReference type="InterPro" id="IPR023828">
    <property type="entry name" value="Peptidase_S8_Ser-AS"/>
</dbReference>